<dbReference type="EMBL" id="CAICTM010000894">
    <property type="protein sequence ID" value="CAB9517965.1"/>
    <property type="molecule type" value="Genomic_DNA"/>
</dbReference>
<dbReference type="InterPro" id="IPR036291">
    <property type="entry name" value="NAD(P)-bd_dom_sf"/>
</dbReference>
<keyword evidence="2" id="KW-0560">Oxidoreductase</keyword>
<evidence type="ECO:0000256" key="1">
    <source>
        <dbReference type="ARBA" id="ARBA00006484"/>
    </source>
</evidence>
<protein>
    <submittedName>
        <fullName evidence="3">Short-chain dehydrogenase TIC 32, chloroplastic</fullName>
    </submittedName>
</protein>
<gene>
    <name evidence="3" type="ORF">SEMRO_896_G217300.1</name>
</gene>
<dbReference type="Gene3D" id="3.40.50.720">
    <property type="entry name" value="NAD(P)-binding Rossmann-like Domain"/>
    <property type="match status" value="1"/>
</dbReference>
<evidence type="ECO:0000313" key="4">
    <source>
        <dbReference type="Proteomes" id="UP001153069"/>
    </source>
</evidence>
<proteinExistence type="inferred from homology"/>
<dbReference type="PANTHER" id="PTHR24320">
    <property type="entry name" value="RETINOL DEHYDROGENASE"/>
    <property type="match status" value="1"/>
</dbReference>
<evidence type="ECO:0000313" key="3">
    <source>
        <dbReference type="EMBL" id="CAB9517965.1"/>
    </source>
</evidence>
<dbReference type="Pfam" id="PF00106">
    <property type="entry name" value="adh_short"/>
    <property type="match status" value="1"/>
</dbReference>
<dbReference type="PRINTS" id="PR00081">
    <property type="entry name" value="GDHRDH"/>
</dbReference>
<reference evidence="3" key="1">
    <citation type="submission" date="2020-06" db="EMBL/GenBank/DDBJ databases">
        <authorList>
            <consortium name="Plant Systems Biology data submission"/>
        </authorList>
    </citation>
    <scope>NUCLEOTIDE SEQUENCE</scope>
    <source>
        <strain evidence="3">D6</strain>
    </source>
</reference>
<comment type="caution">
    <text evidence="3">The sequence shown here is derived from an EMBL/GenBank/DDBJ whole genome shotgun (WGS) entry which is preliminary data.</text>
</comment>
<sequence>MAAEATATVVTRSGEADHGVVVKSRRYHAWVEKNIPDLSGKVAIVTGGNSGLGFWAANALAGKGCTVVLACRNVAKGNAAKEEVIGYHPHAQVDVIAMDNMDLATVHSFAETFNSKYERLDFLLNNAGIMAQPFQKSTDGFDVQFQTNHLAHFLLTQLLWDKMMQTEGQSRVVNHASFAHATGGVKFSKDKMEKPDYDIGYFGFNICLWNAVFPLGIGKNRDYWTRYCSSKLCNVLFTKEMERRLKSKGVNLDSKIMTASCHPGYSNTNLMNVAGESYVGWKIKNKLFSQSPADGCLPLLKCVVSDKIKNGDYVGPKYWLFGSPKRSQPCRNGKNEKMAKELWEYSEECAKVSFNI</sequence>
<keyword evidence="4" id="KW-1185">Reference proteome</keyword>
<comment type="similarity">
    <text evidence="1">Belongs to the short-chain dehydrogenases/reductases (SDR) family.</text>
</comment>
<dbReference type="AlphaFoldDB" id="A0A9N8ECN0"/>
<dbReference type="SUPFAM" id="SSF51735">
    <property type="entry name" value="NAD(P)-binding Rossmann-fold domains"/>
    <property type="match status" value="1"/>
</dbReference>
<dbReference type="InterPro" id="IPR002347">
    <property type="entry name" value="SDR_fam"/>
</dbReference>
<dbReference type="CDD" id="cd05327">
    <property type="entry name" value="retinol-DH_like_SDR_c_like"/>
    <property type="match status" value="1"/>
</dbReference>
<evidence type="ECO:0000256" key="2">
    <source>
        <dbReference type="ARBA" id="ARBA00023002"/>
    </source>
</evidence>
<dbReference type="OrthoDB" id="47007at2759"/>
<dbReference type="Proteomes" id="UP001153069">
    <property type="component" value="Unassembled WGS sequence"/>
</dbReference>
<accession>A0A9N8ECN0</accession>
<dbReference type="PANTHER" id="PTHR24320:SF148">
    <property type="entry name" value="NAD(P)-BINDING ROSSMANN-FOLD SUPERFAMILY PROTEIN"/>
    <property type="match status" value="1"/>
</dbReference>
<name>A0A9N8ECN0_9STRA</name>
<dbReference type="GO" id="GO:0016491">
    <property type="term" value="F:oxidoreductase activity"/>
    <property type="evidence" value="ECO:0007669"/>
    <property type="project" value="UniProtKB-KW"/>
</dbReference>
<organism evidence="3 4">
    <name type="scientific">Seminavis robusta</name>
    <dbReference type="NCBI Taxonomy" id="568900"/>
    <lineage>
        <taxon>Eukaryota</taxon>
        <taxon>Sar</taxon>
        <taxon>Stramenopiles</taxon>
        <taxon>Ochrophyta</taxon>
        <taxon>Bacillariophyta</taxon>
        <taxon>Bacillariophyceae</taxon>
        <taxon>Bacillariophycidae</taxon>
        <taxon>Naviculales</taxon>
        <taxon>Naviculaceae</taxon>
        <taxon>Seminavis</taxon>
    </lineage>
</organism>